<dbReference type="GO" id="GO:0016758">
    <property type="term" value="F:hexosyltransferase activity"/>
    <property type="evidence" value="ECO:0007669"/>
    <property type="project" value="TreeGrafter"/>
</dbReference>
<keyword evidence="3" id="KW-0808">Transferase</keyword>
<dbReference type="OrthoDB" id="73743at2"/>
<dbReference type="RefSeq" id="WP_145354504.1">
    <property type="nucleotide sequence ID" value="NZ_CP036262.1"/>
</dbReference>
<dbReference type="CDD" id="cd03801">
    <property type="entry name" value="GT4_PimA-like"/>
    <property type="match status" value="1"/>
</dbReference>
<evidence type="ECO:0000259" key="1">
    <source>
        <dbReference type="Pfam" id="PF00534"/>
    </source>
</evidence>
<feature type="domain" description="Glycosyltransferase subfamily 4-like N-terminal" evidence="2">
    <location>
        <begin position="17"/>
        <end position="183"/>
    </location>
</feature>
<proteinExistence type="predicted"/>
<feature type="domain" description="Glycosyl transferase family 1" evidence="1">
    <location>
        <begin position="192"/>
        <end position="360"/>
    </location>
</feature>
<dbReference type="Proteomes" id="UP000320672">
    <property type="component" value="Chromosome"/>
</dbReference>
<dbReference type="InterPro" id="IPR028098">
    <property type="entry name" value="Glyco_trans_4-like_N"/>
</dbReference>
<dbReference type="Pfam" id="PF13439">
    <property type="entry name" value="Glyco_transf_4"/>
    <property type="match status" value="1"/>
</dbReference>
<gene>
    <name evidence="3" type="primary">pimB_3</name>
    <name evidence="3" type="ORF">FF011L_51540</name>
</gene>
<evidence type="ECO:0000313" key="4">
    <source>
        <dbReference type="Proteomes" id="UP000320672"/>
    </source>
</evidence>
<dbReference type="Gene3D" id="3.40.50.2000">
    <property type="entry name" value="Glycogen Phosphorylase B"/>
    <property type="match status" value="2"/>
</dbReference>
<organism evidence="3 4">
    <name type="scientific">Roseimaritima multifibrata</name>
    <dbReference type="NCBI Taxonomy" id="1930274"/>
    <lineage>
        <taxon>Bacteria</taxon>
        <taxon>Pseudomonadati</taxon>
        <taxon>Planctomycetota</taxon>
        <taxon>Planctomycetia</taxon>
        <taxon>Pirellulales</taxon>
        <taxon>Pirellulaceae</taxon>
        <taxon>Roseimaritima</taxon>
    </lineage>
</organism>
<protein>
    <submittedName>
        <fullName evidence="3">GDP-mannose-dependent alpha-(1-6)-phosphatidylinositol monomannoside mannosyltransferase</fullName>
    </submittedName>
</protein>
<dbReference type="SUPFAM" id="SSF53756">
    <property type="entry name" value="UDP-Glycosyltransferase/glycogen phosphorylase"/>
    <property type="match status" value="1"/>
</dbReference>
<keyword evidence="4" id="KW-1185">Reference proteome</keyword>
<dbReference type="EMBL" id="CP036262">
    <property type="protein sequence ID" value="QDS96346.1"/>
    <property type="molecule type" value="Genomic_DNA"/>
</dbReference>
<evidence type="ECO:0000313" key="3">
    <source>
        <dbReference type="EMBL" id="QDS96346.1"/>
    </source>
</evidence>
<dbReference type="Pfam" id="PF00534">
    <property type="entry name" value="Glycos_transf_1"/>
    <property type="match status" value="1"/>
</dbReference>
<dbReference type="AlphaFoldDB" id="A0A517MN88"/>
<accession>A0A517MN88</accession>
<dbReference type="InterPro" id="IPR001296">
    <property type="entry name" value="Glyco_trans_1"/>
</dbReference>
<evidence type="ECO:0000259" key="2">
    <source>
        <dbReference type="Pfam" id="PF13439"/>
    </source>
</evidence>
<keyword evidence="3" id="KW-0328">Glycosyltransferase</keyword>
<reference evidence="3 4" key="1">
    <citation type="submission" date="2019-02" db="EMBL/GenBank/DDBJ databases">
        <title>Deep-cultivation of Planctomycetes and their phenomic and genomic characterization uncovers novel biology.</title>
        <authorList>
            <person name="Wiegand S."/>
            <person name="Jogler M."/>
            <person name="Boedeker C."/>
            <person name="Pinto D."/>
            <person name="Vollmers J."/>
            <person name="Rivas-Marin E."/>
            <person name="Kohn T."/>
            <person name="Peeters S.H."/>
            <person name="Heuer A."/>
            <person name="Rast P."/>
            <person name="Oberbeckmann S."/>
            <person name="Bunk B."/>
            <person name="Jeske O."/>
            <person name="Meyerdierks A."/>
            <person name="Storesund J.E."/>
            <person name="Kallscheuer N."/>
            <person name="Luecker S."/>
            <person name="Lage O.M."/>
            <person name="Pohl T."/>
            <person name="Merkel B.J."/>
            <person name="Hornburger P."/>
            <person name="Mueller R.-W."/>
            <person name="Bruemmer F."/>
            <person name="Labrenz M."/>
            <person name="Spormann A.M."/>
            <person name="Op den Camp H."/>
            <person name="Overmann J."/>
            <person name="Amann R."/>
            <person name="Jetten M.S.M."/>
            <person name="Mascher T."/>
            <person name="Medema M.H."/>
            <person name="Devos D.P."/>
            <person name="Kaster A.-K."/>
            <person name="Ovreas L."/>
            <person name="Rohde M."/>
            <person name="Galperin M.Y."/>
            <person name="Jogler C."/>
        </authorList>
    </citation>
    <scope>NUCLEOTIDE SEQUENCE [LARGE SCALE GENOMIC DNA]</scope>
    <source>
        <strain evidence="3 4">FF011L</strain>
    </source>
</reference>
<dbReference type="PANTHER" id="PTHR45947:SF3">
    <property type="entry name" value="SULFOQUINOVOSYL TRANSFERASE SQD2"/>
    <property type="match status" value="1"/>
</dbReference>
<dbReference type="PANTHER" id="PTHR45947">
    <property type="entry name" value="SULFOQUINOVOSYL TRANSFERASE SQD2"/>
    <property type="match status" value="1"/>
</dbReference>
<dbReference type="InterPro" id="IPR050194">
    <property type="entry name" value="Glycosyltransferase_grp1"/>
</dbReference>
<sequence>MSCKALVLSEVFPPQTGGSGKWLFEIYRRQAKGQYVIVAGESLREGDSELSYPQPVLRRNLSMRFRGIRSFSSLCSYARQIRDVGKIARQYNVGILHAARPLSEGVVAWAIRKRYRIPYLCYVHGEDVAVATTSRELKFITQPVLGGAEMLIANSHFTAGMLQNEWGIDPSRIQVMHPGVDTTYFRPADDSSKQSRWKDRFVILTVGRLQQRKGHDTVIRAIPRLLPRFPQLLYLIAGEGEERSRLEAIVRELGVSSHVEFLGEVDDVELLACFQGCDVFVLANREIGRDAEGFGIVLLEAQACGKPVVAGSSGGTRDTLVPGKTGYLVDCKTPDELVQVLKQKLADEDTRKLIGERGRQHAVDGFDWATLGGQASKLFSSVGNV</sequence>
<dbReference type="KEGG" id="rml:FF011L_51540"/>
<name>A0A517MN88_9BACT</name>